<evidence type="ECO:0000313" key="2">
    <source>
        <dbReference type="Proteomes" id="UP000252519"/>
    </source>
</evidence>
<protein>
    <submittedName>
        <fullName evidence="1">Uncharacterized protein</fullName>
    </submittedName>
</protein>
<dbReference type="Proteomes" id="UP000252519">
    <property type="component" value="Unassembled WGS sequence"/>
</dbReference>
<dbReference type="STRING" id="29170.A0A368FJU5"/>
<sequence length="102" mass="11633">MKNALTPLHKAARLEFVRRNMTTDWNTSSTNGALSDEKRFNLARSDGVKSYWRDLRKNSITFSRCNFRGGSLMVWGAFCGAAKLEVAFVSCRMDSREYQSVL</sequence>
<reference evidence="1 2" key="1">
    <citation type="submission" date="2014-10" db="EMBL/GenBank/DDBJ databases">
        <title>Draft genome of the hookworm Ancylostoma caninum.</title>
        <authorList>
            <person name="Mitreva M."/>
        </authorList>
    </citation>
    <scope>NUCLEOTIDE SEQUENCE [LARGE SCALE GENOMIC DNA]</scope>
    <source>
        <strain evidence="1 2">Baltimore</strain>
    </source>
</reference>
<dbReference type="OrthoDB" id="5857894at2759"/>
<proteinExistence type="predicted"/>
<dbReference type="Gene3D" id="3.30.420.10">
    <property type="entry name" value="Ribonuclease H-like superfamily/Ribonuclease H"/>
    <property type="match status" value="1"/>
</dbReference>
<gene>
    <name evidence="1" type="ORF">ANCCAN_22393</name>
</gene>
<evidence type="ECO:0000313" key="1">
    <source>
        <dbReference type="EMBL" id="RCN31818.1"/>
    </source>
</evidence>
<dbReference type="EMBL" id="JOJR01001210">
    <property type="protein sequence ID" value="RCN31818.1"/>
    <property type="molecule type" value="Genomic_DNA"/>
</dbReference>
<dbReference type="InterPro" id="IPR036397">
    <property type="entry name" value="RNaseH_sf"/>
</dbReference>
<keyword evidence="2" id="KW-1185">Reference proteome</keyword>
<organism evidence="1 2">
    <name type="scientific">Ancylostoma caninum</name>
    <name type="common">Dog hookworm</name>
    <dbReference type="NCBI Taxonomy" id="29170"/>
    <lineage>
        <taxon>Eukaryota</taxon>
        <taxon>Metazoa</taxon>
        <taxon>Ecdysozoa</taxon>
        <taxon>Nematoda</taxon>
        <taxon>Chromadorea</taxon>
        <taxon>Rhabditida</taxon>
        <taxon>Rhabditina</taxon>
        <taxon>Rhabditomorpha</taxon>
        <taxon>Strongyloidea</taxon>
        <taxon>Ancylostomatidae</taxon>
        <taxon>Ancylostomatinae</taxon>
        <taxon>Ancylostoma</taxon>
    </lineage>
</organism>
<dbReference type="GO" id="GO:0003676">
    <property type="term" value="F:nucleic acid binding"/>
    <property type="evidence" value="ECO:0007669"/>
    <property type="project" value="InterPro"/>
</dbReference>
<name>A0A368FJU5_ANCCA</name>
<accession>A0A368FJU5</accession>
<comment type="caution">
    <text evidence="1">The sequence shown here is derived from an EMBL/GenBank/DDBJ whole genome shotgun (WGS) entry which is preliminary data.</text>
</comment>
<dbReference type="AlphaFoldDB" id="A0A368FJU5"/>